<dbReference type="InterPro" id="IPR000580">
    <property type="entry name" value="TSC22/Bun"/>
</dbReference>
<dbReference type="Gene3D" id="1.20.5.490">
    <property type="entry name" value="Single helix bin"/>
    <property type="match status" value="1"/>
</dbReference>
<comment type="similarity">
    <text evidence="1">Belongs to the TSC-22/Dip/Bun family.</text>
</comment>
<dbReference type="Pfam" id="PF01166">
    <property type="entry name" value="TSC22"/>
    <property type="match status" value="1"/>
</dbReference>
<feature type="coiled-coil region" evidence="2">
    <location>
        <begin position="429"/>
        <end position="463"/>
    </location>
</feature>
<protein>
    <recommendedName>
        <fullName evidence="6">TSC22 domain family protein 4</fullName>
    </recommendedName>
</protein>
<dbReference type="InterPro" id="IPR053049">
    <property type="entry name" value="TSC22_domain_protein_2"/>
</dbReference>
<feature type="compositionally biased region" description="Polar residues" evidence="3">
    <location>
        <begin position="39"/>
        <end position="69"/>
    </location>
</feature>
<comment type="caution">
    <text evidence="4">The sequence shown here is derived from an EMBL/GenBank/DDBJ whole genome shotgun (WGS) entry which is preliminary data.</text>
</comment>
<accession>A0A9Q1EZ06</accession>
<evidence type="ECO:0008006" key="6">
    <source>
        <dbReference type="Google" id="ProtNLM"/>
    </source>
</evidence>
<reference evidence="4" key="1">
    <citation type="journal article" date="2023" name="Science">
        <title>Genome structures resolve the early diversification of teleost fishes.</title>
        <authorList>
            <person name="Parey E."/>
            <person name="Louis A."/>
            <person name="Montfort J."/>
            <person name="Bouchez O."/>
            <person name="Roques C."/>
            <person name="Iampietro C."/>
            <person name="Lluch J."/>
            <person name="Castinel A."/>
            <person name="Donnadieu C."/>
            <person name="Desvignes T."/>
            <person name="Floi Bucao C."/>
            <person name="Jouanno E."/>
            <person name="Wen M."/>
            <person name="Mejri S."/>
            <person name="Dirks R."/>
            <person name="Jansen H."/>
            <person name="Henkel C."/>
            <person name="Chen W.J."/>
            <person name="Zahm M."/>
            <person name="Cabau C."/>
            <person name="Klopp C."/>
            <person name="Thompson A.W."/>
            <person name="Robinson-Rechavi M."/>
            <person name="Braasch I."/>
            <person name="Lecointre G."/>
            <person name="Bobe J."/>
            <person name="Postlethwait J.H."/>
            <person name="Berthelot C."/>
            <person name="Roest Crollius H."/>
            <person name="Guiguen Y."/>
        </authorList>
    </citation>
    <scope>NUCLEOTIDE SEQUENCE</scope>
    <source>
        <strain evidence="4">WJC10195</strain>
    </source>
</reference>
<dbReference type="PANTHER" id="PTHR46894">
    <property type="entry name" value="TSC22 DOMAIN FAMILY PROTEIN 2"/>
    <property type="match status" value="1"/>
</dbReference>
<evidence type="ECO:0000313" key="4">
    <source>
        <dbReference type="EMBL" id="KAJ8347696.1"/>
    </source>
</evidence>
<name>A0A9Q1EZ06_SYNKA</name>
<keyword evidence="5" id="KW-1185">Reference proteome</keyword>
<gene>
    <name evidence="4" type="ORF">SKAU_G00262850</name>
</gene>
<dbReference type="PANTHER" id="PTHR46894:SF2">
    <property type="entry name" value="TSC22 DOMAIN FAMILY MEMBER 4"/>
    <property type="match status" value="1"/>
</dbReference>
<evidence type="ECO:0000256" key="2">
    <source>
        <dbReference type="SAM" id="Coils"/>
    </source>
</evidence>
<evidence type="ECO:0000256" key="3">
    <source>
        <dbReference type="SAM" id="MobiDB-lite"/>
    </source>
</evidence>
<organism evidence="4 5">
    <name type="scientific">Synaphobranchus kaupii</name>
    <name type="common">Kaup's arrowtooth eel</name>
    <dbReference type="NCBI Taxonomy" id="118154"/>
    <lineage>
        <taxon>Eukaryota</taxon>
        <taxon>Metazoa</taxon>
        <taxon>Chordata</taxon>
        <taxon>Craniata</taxon>
        <taxon>Vertebrata</taxon>
        <taxon>Euteleostomi</taxon>
        <taxon>Actinopterygii</taxon>
        <taxon>Neopterygii</taxon>
        <taxon>Teleostei</taxon>
        <taxon>Anguilliformes</taxon>
        <taxon>Synaphobranchidae</taxon>
        <taxon>Synaphobranchus</taxon>
    </lineage>
</organism>
<dbReference type="PROSITE" id="PS01289">
    <property type="entry name" value="TSC22"/>
    <property type="match status" value="1"/>
</dbReference>
<sequence length="467" mass="49817">MNGDKKRGSFQITSVTLDFDRVSLESSYKAAFPDCTDEPPQQATGNSLATGGQGSAHTPSLNPELSSTVPGACLGTVGSKNVEESVESLAPSPSSPPSGAGNTVVGLAWAGDGSCGGSALLDLPRAGLYHLTSSQPGTPLSVRKQMYLEQGGASCWLPISSSQSPSRFRVVRLGQGLGEPYCRGRWTCTDFLERDGLDKGGLQRVTDSLQHAHSLDSLEVMGLDVSGGEGPVFRPLVHINTLKTRHLISLPGTVGILARDVKSSAGSTVKPEGEGAGDSIAGHHAVNVAIDSSSPLLADQYRIKLEDPSSTPFISLIPGVSLQHHQDPFPLLSASRLLPYSQRSGRNLPILHLDQNIKPESLATPQNRDGGFYRDVGPNHVPSAFSLAQSMFGAGGAFDLDSESGSSKSMMAIDSKIEQAMDLVKTHLMLAVREEVELLREQIAELTERNAQLERENYILRIMRERD</sequence>
<evidence type="ECO:0000313" key="5">
    <source>
        <dbReference type="Proteomes" id="UP001152622"/>
    </source>
</evidence>
<keyword evidence="2" id="KW-0175">Coiled coil</keyword>
<dbReference type="OrthoDB" id="8961796at2759"/>
<dbReference type="EMBL" id="JAINUF010000010">
    <property type="protein sequence ID" value="KAJ8347696.1"/>
    <property type="molecule type" value="Genomic_DNA"/>
</dbReference>
<dbReference type="Proteomes" id="UP001152622">
    <property type="component" value="Chromosome 10"/>
</dbReference>
<dbReference type="GO" id="GO:0006357">
    <property type="term" value="P:regulation of transcription by RNA polymerase II"/>
    <property type="evidence" value="ECO:0007669"/>
    <property type="project" value="InterPro"/>
</dbReference>
<dbReference type="SUPFAM" id="SSF58026">
    <property type="entry name" value="Delta-sleep-inducing peptide immunoreactive peptide"/>
    <property type="match status" value="1"/>
</dbReference>
<proteinExistence type="inferred from homology"/>
<evidence type="ECO:0000256" key="1">
    <source>
        <dbReference type="ARBA" id="ARBA00007908"/>
    </source>
</evidence>
<dbReference type="InterPro" id="IPR047862">
    <property type="entry name" value="TSC22/BUN_CS"/>
</dbReference>
<feature type="region of interest" description="Disordered" evidence="3">
    <location>
        <begin position="31"/>
        <end position="70"/>
    </location>
</feature>
<dbReference type="AlphaFoldDB" id="A0A9Q1EZ06"/>